<keyword evidence="2" id="KW-1185">Reference proteome</keyword>
<reference evidence="1 2" key="1">
    <citation type="submission" date="2020-08" db="EMBL/GenBank/DDBJ databases">
        <title>Genomic Encyclopedia of Type Strains, Phase IV (KMG-IV): sequencing the most valuable type-strain genomes for metagenomic binning, comparative biology and taxonomic classification.</title>
        <authorList>
            <person name="Goeker M."/>
        </authorList>
    </citation>
    <scope>NUCLEOTIDE SEQUENCE [LARGE SCALE GENOMIC DNA]</scope>
    <source>
        <strain evidence="1 2">DSM 12252</strain>
    </source>
</reference>
<evidence type="ECO:0000313" key="2">
    <source>
        <dbReference type="Proteomes" id="UP000590740"/>
    </source>
</evidence>
<proteinExistence type="predicted"/>
<dbReference type="RefSeq" id="WP_184340012.1">
    <property type="nucleotide sequence ID" value="NZ_JACHIG010000005.1"/>
</dbReference>
<dbReference type="AlphaFoldDB" id="A0A7W8DKC6"/>
<name>A0A7W8DKC6_9BACT</name>
<protein>
    <submittedName>
        <fullName evidence="1">Uncharacterized protein</fullName>
    </submittedName>
</protein>
<accession>A0A7W8DKC6</accession>
<dbReference type="EMBL" id="JACHIG010000005">
    <property type="protein sequence ID" value="MBB5033094.1"/>
    <property type="molecule type" value="Genomic_DNA"/>
</dbReference>
<organism evidence="1 2">
    <name type="scientific">Prosthecobacter vanneervenii</name>
    <dbReference type="NCBI Taxonomy" id="48466"/>
    <lineage>
        <taxon>Bacteria</taxon>
        <taxon>Pseudomonadati</taxon>
        <taxon>Verrucomicrobiota</taxon>
        <taxon>Verrucomicrobiia</taxon>
        <taxon>Verrucomicrobiales</taxon>
        <taxon>Verrucomicrobiaceae</taxon>
        <taxon>Prosthecobacter</taxon>
    </lineage>
</organism>
<gene>
    <name evidence="1" type="ORF">HNQ65_002677</name>
</gene>
<dbReference type="Proteomes" id="UP000590740">
    <property type="component" value="Unassembled WGS sequence"/>
</dbReference>
<sequence length="85" mass="9510">MFIIPAQRTSTMNSSHVYPQTKTPGTGSTHLGFYEVHQHLDEDLHLADDMSRDADARPVHKSAAGLQPNAKVLFQFFDGWSMVHS</sequence>
<comment type="caution">
    <text evidence="1">The sequence shown here is derived from an EMBL/GenBank/DDBJ whole genome shotgun (WGS) entry which is preliminary data.</text>
</comment>
<evidence type="ECO:0000313" key="1">
    <source>
        <dbReference type="EMBL" id="MBB5033094.1"/>
    </source>
</evidence>